<organism evidence="3 4">
    <name type="scientific">Patella caerulea</name>
    <name type="common">Rayed Mediterranean limpet</name>
    <dbReference type="NCBI Taxonomy" id="87958"/>
    <lineage>
        <taxon>Eukaryota</taxon>
        <taxon>Metazoa</taxon>
        <taxon>Spiralia</taxon>
        <taxon>Lophotrochozoa</taxon>
        <taxon>Mollusca</taxon>
        <taxon>Gastropoda</taxon>
        <taxon>Patellogastropoda</taxon>
        <taxon>Patelloidea</taxon>
        <taxon>Patellidae</taxon>
        <taxon>Patella</taxon>
    </lineage>
</organism>
<evidence type="ECO:0000313" key="4">
    <source>
        <dbReference type="Proteomes" id="UP001347796"/>
    </source>
</evidence>
<evidence type="ECO:0008006" key="5">
    <source>
        <dbReference type="Google" id="ProtNLM"/>
    </source>
</evidence>
<comment type="similarity">
    <text evidence="1">Belongs to the protein phosphatase inhibitor 2 family.</text>
</comment>
<dbReference type="InterPro" id="IPR007062">
    <property type="entry name" value="PPI-2"/>
</dbReference>
<dbReference type="GO" id="GO:0009966">
    <property type="term" value="P:regulation of signal transduction"/>
    <property type="evidence" value="ECO:0007669"/>
    <property type="project" value="InterPro"/>
</dbReference>
<feature type="compositionally biased region" description="Acidic residues" evidence="2">
    <location>
        <begin position="163"/>
        <end position="174"/>
    </location>
</feature>
<feature type="compositionally biased region" description="Polar residues" evidence="2">
    <location>
        <begin position="175"/>
        <end position="194"/>
    </location>
</feature>
<feature type="compositionally biased region" description="Acidic residues" evidence="2">
    <location>
        <begin position="119"/>
        <end position="134"/>
    </location>
</feature>
<protein>
    <recommendedName>
        <fullName evidence="5">Protein phosphatase inhibitor 2</fullName>
    </recommendedName>
</protein>
<feature type="region of interest" description="Disordered" evidence="2">
    <location>
        <begin position="1"/>
        <end position="141"/>
    </location>
</feature>
<dbReference type="GO" id="GO:0004864">
    <property type="term" value="F:protein phosphatase inhibitor activity"/>
    <property type="evidence" value="ECO:0007669"/>
    <property type="project" value="InterPro"/>
</dbReference>
<evidence type="ECO:0000256" key="2">
    <source>
        <dbReference type="SAM" id="MobiDB-lite"/>
    </source>
</evidence>
<reference evidence="3 4" key="1">
    <citation type="submission" date="2024-01" db="EMBL/GenBank/DDBJ databases">
        <title>The genome of the rayed Mediterranean limpet Patella caerulea (Linnaeus, 1758).</title>
        <authorList>
            <person name="Anh-Thu Weber A."/>
            <person name="Halstead-Nussloch G."/>
        </authorList>
    </citation>
    <scope>NUCLEOTIDE SEQUENCE [LARGE SCALE GENOMIC DNA]</scope>
    <source>
        <strain evidence="3">AATW-2023a</strain>
        <tissue evidence="3">Whole specimen</tissue>
    </source>
</reference>
<feature type="compositionally biased region" description="Basic and acidic residues" evidence="2">
    <location>
        <begin position="47"/>
        <end position="60"/>
    </location>
</feature>
<dbReference type="PANTHER" id="PTHR12398">
    <property type="entry name" value="PROTEIN PHOSPHATASE INHIBITOR"/>
    <property type="match status" value="1"/>
</dbReference>
<dbReference type="PANTHER" id="PTHR12398:SF20">
    <property type="entry name" value="PROTEIN PHOSPHATASE 1 REGULATORY INHIBITOR SUBUNIT 2"/>
    <property type="match status" value="1"/>
</dbReference>
<dbReference type="Gene3D" id="6.10.250.1050">
    <property type="match status" value="2"/>
</dbReference>
<proteinExistence type="inferred from homology"/>
<feature type="region of interest" description="Disordered" evidence="2">
    <location>
        <begin position="157"/>
        <end position="194"/>
    </location>
</feature>
<evidence type="ECO:0000313" key="3">
    <source>
        <dbReference type="EMBL" id="KAK6194571.1"/>
    </source>
</evidence>
<dbReference type="EMBL" id="JAZGQO010000001">
    <property type="protein sequence ID" value="KAK6194571.1"/>
    <property type="molecule type" value="Genomic_DNA"/>
</dbReference>
<sequence>MAASEEMRPKKGILKRSSSLDQRTDSSHSQSHKEMSWDEMNIIATHHPPDKDYGHMKIDEPPTPYSKNSDFEDEDVIEAEGERRGSVGKSCSLDPSSLTSRLSDHTEATVLCHPRLADDGEEDDEEEEETEEDQEERHKFELKRKLHYNEFQAVQLAKKLMAEEDDEDDEEDDSNVNMEEQSKNTPAESQNKEK</sequence>
<feature type="compositionally biased region" description="Basic and acidic residues" evidence="2">
    <location>
        <begin position="22"/>
        <end position="36"/>
    </location>
</feature>
<dbReference type="Proteomes" id="UP001347796">
    <property type="component" value="Unassembled WGS sequence"/>
</dbReference>
<keyword evidence="4" id="KW-1185">Reference proteome</keyword>
<dbReference type="AlphaFoldDB" id="A0AAN8KDX0"/>
<evidence type="ECO:0000256" key="1">
    <source>
        <dbReference type="ARBA" id="ARBA00005472"/>
    </source>
</evidence>
<gene>
    <name evidence="3" type="ORF">SNE40_000184</name>
</gene>
<accession>A0AAN8KDX0</accession>
<dbReference type="Pfam" id="PF04979">
    <property type="entry name" value="IPP-2"/>
    <property type="match status" value="1"/>
</dbReference>
<comment type="caution">
    <text evidence="3">The sequence shown here is derived from an EMBL/GenBank/DDBJ whole genome shotgun (WGS) entry which is preliminary data.</text>
</comment>
<name>A0AAN8KDX0_PATCE</name>